<feature type="domain" description="Manganese/iron superoxide dismutase N-terminal" evidence="6">
    <location>
        <begin position="4"/>
        <end position="81"/>
    </location>
</feature>
<dbReference type="Pfam" id="PF02777">
    <property type="entry name" value="Sod_Fe_C"/>
    <property type="match status" value="1"/>
</dbReference>
<name>A0ABQ5XNF5_9GAMM</name>
<gene>
    <name evidence="8" type="primary">sodB</name>
    <name evidence="8" type="ORF">GCM10007901_21830</name>
</gene>
<dbReference type="InterPro" id="IPR001189">
    <property type="entry name" value="Mn/Fe_SOD"/>
</dbReference>
<dbReference type="SUPFAM" id="SSF46609">
    <property type="entry name" value="Fe,Mn superoxide dismutase (SOD), N-terminal domain"/>
    <property type="match status" value="1"/>
</dbReference>
<comment type="function">
    <text evidence="5">Destroys radicals which are normally produced within the cells and which are toxic to biological systems.</text>
</comment>
<keyword evidence="2 5" id="KW-0479">Metal-binding</keyword>
<keyword evidence="9" id="KW-1185">Reference proteome</keyword>
<dbReference type="Gene3D" id="3.55.40.20">
    <property type="entry name" value="Iron/manganese superoxide dismutase, C-terminal domain"/>
    <property type="match status" value="1"/>
</dbReference>
<dbReference type="SUPFAM" id="SSF54719">
    <property type="entry name" value="Fe,Mn superoxide dismutase (SOD), C-terminal domain"/>
    <property type="match status" value="1"/>
</dbReference>
<evidence type="ECO:0000256" key="3">
    <source>
        <dbReference type="ARBA" id="ARBA00023002"/>
    </source>
</evidence>
<evidence type="ECO:0000256" key="2">
    <source>
        <dbReference type="ARBA" id="ARBA00022723"/>
    </source>
</evidence>
<comment type="caution">
    <text evidence="8">The sequence shown here is derived from an EMBL/GenBank/DDBJ whole genome shotgun (WGS) entry which is preliminary data.</text>
</comment>
<dbReference type="InterPro" id="IPR036314">
    <property type="entry name" value="SOD_C_sf"/>
</dbReference>
<comment type="similarity">
    <text evidence="1 5">Belongs to the iron/manganese superoxide dismutase family.</text>
</comment>
<evidence type="ECO:0000313" key="9">
    <source>
        <dbReference type="Proteomes" id="UP001156670"/>
    </source>
</evidence>
<dbReference type="Pfam" id="PF00081">
    <property type="entry name" value="Sod_Fe_N"/>
    <property type="match status" value="1"/>
</dbReference>
<dbReference type="PROSITE" id="PS00088">
    <property type="entry name" value="SOD_MN"/>
    <property type="match status" value="1"/>
</dbReference>
<dbReference type="EMBL" id="BSOB01000017">
    <property type="protein sequence ID" value="GLQ93232.1"/>
    <property type="molecule type" value="Genomic_DNA"/>
</dbReference>
<evidence type="ECO:0000259" key="7">
    <source>
        <dbReference type="Pfam" id="PF02777"/>
    </source>
</evidence>
<evidence type="ECO:0000256" key="1">
    <source>
        <dbReference type="ARBA" id="ARBA00008714"/>
    </source>
</evidence>
<sequence>MAIELPPLPYEKNALEPNISAETLEFHYGKHHQAYVTNLNNLIKGTEFESAALEDIIKKSSGGVFNNAAQIWNHTFYWHSMRSPKKDNAPAGKLADSIDKAFGSFDKFKEEFTKSAVGNFGSGWTWLVQRPDGSVGIVNTSNAATPITGSDKPLFTIDVWEHAYYIDYRNARPKYVESFWDLVNWDFAAKNLA</sequence>
<dbReference type="Proteomes" id="UP001156670">
    <property type="component" value="Unassembled WGS sequence"/>
</dbReference>
<evidence type="ECO:0000313" key="8">
    <source>
        <dbReference type="EMBL" id="GLQ93232.1"/>
    </source>
</evidence>
<organism evidence="8 9">
    <name type="scientific">Dyella acidisoli</name>
    <dbReference type="NCBI Taxonomy" id="1867834"/>
    <lineage>
        <taxon>Bacteria</taxon>
        <taxon>Pseudomonadati</taxon>
        <taxon>Pseudomonadota</taxon>
        <taxon>Gammaproteobacteria</taxon>
        <taxon>Lysobacterales</taxon>
        <taxon>Rhodanobacteraceae</taxon>
        <taxon>Dyella</taxon>
    </lineage>
</organism>
<dbReference type="PANTHER" id="PTHR42769:SF3">
    <property type="entry name" value="SUPEROXIDE DISMUTASE [FE] 2, CHLOROPLASTIC"/>
    <property type="match status" value="1"/>
</dbReference>
<keyword evidence="3 5" id="KW-0560">Oxidoreductase</keyword>
<accession>A0ABQ5XNF5</accession>
<evidence type="ECO:0000256" key="5">
    <source>
        <dbReference type="RuleBase" id="RU000414"/>
    </source>
</evidence>
<dbReference type="PRINTS" id="PR01703">
    <property type="entry name" value="MNSODISMTASE"/>
</dbReference>
<dbReference type="Gene3D" id="1.10.287.990">
    <property type="entry name" value="Fe,Mn superoxide dismutase (SOD) domain"/>
    <property type="match status" value="1"/>
</dbReference>
<proteinExistence type="inferred from homology"/>
<dbReference type="InterPro" id="IPR036324">
    <property type="entry name" value="Mn/Fe_SOD_N_sf"/>
</dbReference>
<dbReference type="PANTHER" id="PTHR42769">
    <property type="entry name" value="SUPEROXIDE DISMUTASE"/>
    <property type="match status" value="1"/>
</dbReference>
<dbReference type="EC" id="1.15.1.1" evidence="5"/>
<dbReference type="PIRSF" id="PIRSF000349">
    <property type="entry name" value="SODismutase"/>
    <property type="match status" value="1"/>
</dbReference>
<dbReference type="InterPro" id="IPR019832">
    <property type="entry name" value="Mn/Fe_SOD_C"/>
</dbReference>
<dbReference type="RefSeq" id="WP_284320947.1">
    <property type="nucleotide sequence ID" value="NZ_BSOB01000017.1"/>
</dbReference>
<comment type="catalytic activity">
    <reaction evidence="4 5">
        <text>2 superoxide + 2 H(+) = H2O2 + O2</text>
        <dbReference type="Rhea" id="RHEA:20696"/>
        <dbReference type="ChEBI" id="CHEBI:15378"/>
        <dbReference type="ChEBI" id="CHEBI:15379"/>
        <dbReference type="ChEBI" id="CHEBI:16240"/>
        <dbReference type="ChEBI" id="CHEBI:18421"/>
        <dbReference type="EC" id="1.15.1.1"/>
    </reaction>
</comment>
<feature type="domain" description="Manganese/iron superoxide dismutase C-terminal" evidence="7">
    <location>
        <begin position="90"/>
        <end position="190"/>
    </location>
</feature>
<evidence type="ECO:0000256" key="4">
    <source>
        <dbReference type="ARBA" id="ARBA00049204"/>
    </source>
</evidence>
<dbReference type="InterPro" id="IPR019833">
    <property type="entry name" value="Mn/Fe_SOD_BS"/>
</dbReference>
<evidence type="ECO:0000259" key="6">
    <source>
        <dbReference type="Pfam" id="PF00081"/>
    </source>
</evidence>
<protein>
    <recommendedName>
        <fullName evidence="5">Superoxide dismutase</fullName>
        <ecNumber evidence="5">1.15.1.1</ecNumber>
    </recommendedName>
</protein>
<dbReference type="InterPro" id="IPR019831">
    <property type="entry name" value="Mn/Fe_SOD_N"/>
</dbReference>
<reference evidence="9" key="1">
    <citation type="journal article" date="2019" name="Int. J. Syst. Evol. Microbiol.">
        <title>The Global Catalogue of Microorganisms (GCM) 10K type strain sequencing project: providing services to taxonomists for standard genome sequencing and annotation.</title>
        <authorList>
            <consortium name="The Broad Institute Genomics Platform"/>
            <consortium name="The Broad Institute Genome Sequencing Center for Infectious Disease"/>
            <person name="Wu L."/>
            <person name="Ma J."/>
        </authorList>
    </citation>
    <scope>NUCLEOTIDE SEQUENCE [LARGE SCALE GENOMIC DNA]</scope>
    <source>
        <strain evidence="9">NBRC 111980</strain>
    </source>
</reference>